<dbReference type="GO" id="GO:0004029">
    <property type="term" value="F:aldehyde dehydrogenase (NAD+) activity"/>
    <property type="evidence" value="ECO:0007669"/>
    <property type="project" value="TreeGrafter"/>
</dbReference>
<reference evidence="3 4" key="1">
    <citation type="submission" date="2016-10" db="EMBL/GenBank/DDBJ databases">
        <authorList>
            <person name="de Groot N.N."/>
        </authorList>
    </citation>
    <scope>NUCLEOTIDE SEQUENCE [LARGE SCALE GENOMIC DNA]</scope>
    <source>
        <strain evidence="3 4">CPCC 202808</strain>
    </source>
</reference>
<dbReference type="OrthoDB" id="9787292at2"/>
<gene>
    <name evidence="2" type="ORF">FHR37_004009</name>
    <name evidence="3" type="ORF">SAMN05421678_111129</name>
</gene>
<evidence type="ECO:0000259" key="1">
    <source>
        <dbReference type="Pfam" id="PF01370"/>
    </source>
</evidence>
<accession>A0A1I2WW93</accession>
<keyword evidence="5" id="KW-1185">Reference proteome</keyword>
<proteinExistence type="predicted"/>
<feature type="domain" description="NAD-dependent epimerase/dehydratase" evidence="1">
    <location>
        <begin position="3"/>
        <end position="214"/>
    </location>
</feature>
<dbReference type="EMBL" id="JACBZA010000001">
    <property type="protein sequence ID" value="NYH85158.1"/>
    <property type="molecule type" value="Genomic_DNA"/>
</dbReference>
<name>A0A1I2WW93_9ACTN</name>
<dbReference type="GO" id="GO:0005737">
    <property type="term" value="C:cytoplasm"/>
    <property type="evidence" value="ECO:0007669"/>
    <property type="project" value="TreeGrafter"/>
</dbReference>
<evidence type="ECO:0000313" key="5">
    <source>
        <dbReference type="Proteomes" id="UP000533017"/>
    </source>
</evidence>
<dbReference type="CDD" id="cd05262">
    <property type="entry name" value="SDR_a7"/>
    <property type="match status" value="1"/>
</dbReference>
<dbReference type="SUPFAM" id="SSF51735">
    <property type="entry name" value="NAD(P)-binding Rossmann-fold domains"/>
    <property type="match status" value="1"/>
</dbReference>
<dbReference type="InterPro" id="IPR001509">
    <property type="entry name" value="Epimerase_deHydtase"/>
</dbReference>
<dbReference type="PANTHER" id="PTHR48079">
    <property type="entry name" value="PROTEIN YEEZ"/>
    <property type="match status" value="1"/>
</dbReference>
<dbReference type="PANTHER" id="PTHR48079:SF9">
    <property type="entry name" value="PUTATIVE-RELATED"/>
    <property type="match status" value="1"/>
</dbReference>
<evidence type="ECO:0000313" key="2">
    <source>
        <dbReference type="EMBL" id="NYH85158.1"/>
    </source>
</evidence>
<dbReference type="InterPro" id="IPR051783">
    <property type="entry name" value="NAD(P)-dependent_oxidoreduct"/>
</dbReference>
<evidence type="ECO:0000313" key="4">
    <source>
        <dbReference type="Proteomes" id="UP000199052"/>
    </source>
</evidence>
<organism evidence="3 4">
    <name type="scientific">Actinopolymorpha cephalotaxi</name>
    <dbReference type="NCBI Taxonomy" id="504797"/>
    <lineage>
        <taxon>Bacteria</taxon>
        <taxon>Bacillati</taxon>
        <taxon>Actinomycetota</taxon>
        <taxon>Actinomycetes</taxon>
        <taxon>Propionibacteriales</taxon>
        <taxon>Actinopolymorphaceae</taxon>
        <taxon>Actinopolymorpha</taxon>
    </lineage>
</organism>
<dbReference type="STRING" id="504797.SAMN05421678_111129"/>
<protein>
    <submittedName>
        <fullName evidence="3">Nucleoside-diphosphate-sugar epimerase</fullName>
    </submittedName>
</protein>
<dbReference type="Pfam" id="PF01370">
    <property type="entry name" value="Epimerase"/>
    <property type="match status" value="1"/>
</dbReference>
<dbReference type="EMBL" id="FOOI01000011">
    <property type="protein sequence ID" value="SFH05492.1"/>
    <property type="molecule type" value="Genomic_DNA"/>
</dbReference>
<dbReference type="InterPro" id="IPR036291">
    <property type="entry name" value="NAD(P)-bd_dom_sf"/>
</dbReference>
<dbReference type="RefSeq" id="WP_092885344.1">
    <property type="nucleotide sequence ID" value="NZ_FOOI01000011.1"/>
</dbReference>
<dbReference type="Gene3D" id="3.40.50.720">
    <property type="entry name" value="NAD(P)-binding Rossmann-like Domain"/>
    <property type="match status" value="1"/>
</dbReference>
<dbReference type="AlphaFoldDB" id="A0A1I2WW93"/>
<sequence length="302" mass="31073">MHVFVTGATGWIGSAVTDELLAHGHKVVGLARSDRAAAAVEARGAAAHRGSLDDLDSLAAGAAAADAVIHLAFNHDFSDYAGAGRTEHAAVTRMLDTIEGGDRPFLLASGLASGATGRLLTEDDASPFRGADSMRGGSENLALDHAGRGVRAVALRFAASVHGTGDHGFVAQLTKVAKQHGASGYVGDGSSRWAAVHRTDAARLVRLALEKAPAGSRVHAVAEEGLRSRDIAAAIGDHLGLPTVPVAPEDAEAHFGWIGRFFGMDAIASNARTREVLGWEPTGPTLFEDIAAGAYDLAGVPE</sequence>
<evidence type="ECO:0000313" key="3">
    <source>
        <dbReference type="EMBL" id="SFH05492.1"/>
    </source>
</evidence>
<reference evidence="2 5" key="2">
    <citation type="submission" date="2020-07" db="EMBL/GenBank/DDBJ databases">
        <title>Sequencing the genomes of 1000 actinobacteria strains.</title>
        <authorList>
            <person name="Klenk H.-P."/>
        </authorList>
    </citation>
    <scope>NUCLEOTIDE SEQUENCE [LARGE SCALE GENOMIC DNA]</scope>
    <source>
        <strain evidence="2 5">DSM 45117</strain>
    </source>
</reference>
<dbReference type="Proteomes" id="UP000533017">
    <property type="component" value="Unassembled WGS sequence"/>
</dbReference>
<dbReference type="Proteomes" id="UP000199052">
    <property type="component" value="Unassembled WGS sequence"/>
</dbReference>